<gene>
    <name evidence="1" type="ORF">GCM10022419_127810</name>
</gene>
<dbReference type="Proteomes" id="UP001500630">
    <property type="component" value="Unassembled WGS sequence"/>
</dbReference>
<comment type="caution">
    <text evidence="1">The sequence shown here is derived from an EMBL/GenBank/DDBJ whole genome shotgun (WGS) entry which is preliminary data.</text>
</comment>
<dbReference type="EMBL" id="BAABDQ010000062">
    <property type="protein sequence ID" value="GAA3620585.1"/>
    <property type="molecule type" value="Genomic_DNA"/>
</dbReference>
<organism evidence="1 2">
    <name type="scientific">Nonomuraea rosea</name>
    <dbReference type="NCBI Taxonomy" id="638574"/>
    <lineage>
        <taxon>Bacteria</taxon>
        <taxon>Bacillati</taxon>
        <taxon>Actinomycetota</taxon>
        <taxon>Actinomycetes</taxon>
        <taxon>Streptosporangiales</taxon>
        <taxon>Streptosporangiaceae</taxon>
        <taxon>Nonomuraea</taxon>
    </lineage>
</organism>
<sequence>MLLSVAQDPRHVYGTSGDQIFKIEKSTKALTVLLTDPGMEGLTADGFGNLYYKINERLHRLAISGL</sequence>
<protein>
    <submittedName>
        <fullName evidence="1">Uncharacterized protein</fullName>
    </submittedName>
</protein>
<keyword evidence="2" id="KW-1185">Reference proteome</keyword>
<reference evidence="2" key="1">
    <citation type="journal article" date="2019" name="Int. J. Syst. Evol. Microbiol.">
        <title>The Global Catalogue of Microorganisms (GCM) 10K type strain sequencing project: providing services to taxonomists for standard genome sequencing and annotation.</title>
        <authorList>
            <consortium name="The Broad Institute Genomics Platform"/>
            <consortium name="The Broad Institute Genome Sequencing Center for Infectious Disease"/>
            <person name="Wu L."/>
            <person name="Ma J."/>
        </authorList>
    </citation>
    <scope>NUCLEOTIDE SEQUENCE [LARGE SCALE GENOMIC DNA]</scope>
    <source>
        <strain evidence="2">JCM 17326</strain>
    </source>
</reference>
<evidence type="ECO:0000313" key="1">
    <source>
        <dbReference type="EMBL" id="GAA3620585.1"/>
    </source>
</evidence>
<evidence type="ECO:0000313" key="2">
    <source>
        <dbReference type="Proteomes" id="UP001500630"/>
    </source>
</evidence>
<proteinExistence type="predicted"/>
<name>A0ABP6ZWQ7_9ACTN</name>
<accession>A0ABP6ZWQ7</accession>